<keyword evidence="2" id="KW-1185">Reference proteome</keyword>
<dbReference type="EMBL" id="JPRO01000025">
    <property type="protein sequence ID" value="KFE97366.1"/>
    <property type="molecule type" value="Genomic_DNA"/>
</dbReference>
<name>A0A085YYV3_9FLAO</name>
<dbReference type="AlphaFoldDB" id="A0A085YYV3"/>
<sequence length="76" mass="9069">MVYFFSHLWDYKKLLYLTTLKHKMHEEKFYLPAGLSGRRNLFPALLHSCRTEDELIQTPVETPSLFQTFTSKMVDQ</sequence>
<comment type="caution">
    <text evidence="1">The sequence shown here is derived from an EMBL/GenBank/DDBJ whole genome shotgun (WGS) entry which is preliminary data.</text>
</comment>
<organism evidence="1 2">
    <name type="scientific">Chryseobacterium luteum</name>
    <dbReference type="NCBI Taxonomy" id="421531"/>
    <lineage>
        <taxon>Bacteria</taxon>
        <taxon>Pseudomonadati</taxon>
        <taxon>Bacteroidota</taxon>
        <taxon>Flavobacteriia</taxon>
        <taxon>Flavobacteriales</taxon>
        <taxon>Weeksellaceae</taxon>
        <taxon>Chryseobacterium group</taxon>
        <taxon>Chryseobacterium</taxon>
    </lineage>
</organism>
<reference evidence="1 2" key="1">
    <citation type="submission" date="2014-07" db="EMBL/GenBank/DDBJ databases">
        <title>Genome of Chryseobacterium luteum DSM 18605.</title>
        <authorList>
            <person name="Stropko S.J."/>
            <person name="Pipes S.E."/>
            <person name="Newman J.D."/>
        </authorList>
    </citation>
    <scope>NUCLEOTIDE SEQUENCE [LARGE SCALE GENOMIC DNA]</scope>
    <source>
        <strain evidence="1 2">DSM 18605</strain>
    </source>
</reference>
<proteinExistence type="predicted"/>
<accession>A0A085YYV3</accession>
<protein>
    <submittedName>
        <fullName evidence="1">Uncharacterized protein</fullName>
    </submittedName>
</protein>
<gene>
    <name evidence="1" type="ORF">IX38_20485</name>
</gene>
<evidence type="ECO:0000313" key="1">
    <source>
        <dbReference type="EMBL" id="KFE97366.1"/>
    </source>
</evidence>
<evidence type="ECO:0000313" key="2">
    <source>
        <dbReference type="Proteomes" id="UP000028703"/>
    </source>
</evidence>
<dbReference type="Proteomes" id="UP000028703">
    <property type="component" value="Unassembled WGS sequence"/>
</dbReference>